<protein>
    <recommendedName>
        <fullName evidence="4">DUF1579 domain-containing protein</fullName>
    </recommendedName>
</protein>
<evidence type="ECO:0008006" key="4">
    <source>
        <dbReference type="Google" id="ProtNLM"/>
    </source>
</evidence>
<keyword evidence="3" id="KW-1185">Reference proteome</keyword>
<dbReference type="Pfam" id="PF07617">
    <property type="entry name" value="DUF1579"/>
    <property type="match status" value="1"/>
</dbReference>
<organism evidence="2 3">
    <name type="scientific">Rathayibacter caricis DSM 15933</name>
    <dbReference type="NCBI Taxonomy" id="1328867"/>
    <lineage>
        <taxon>Bacteria</taxon>
        <taxon>Bacillati</taxon>
        <taxon>Actinomycetota</taxon>
        <taxon>Actinomycetes</taxon>
        <taxon>Micrococcales</taxon>
        <taxon>Microbacteriaceae</taxon>
        <taxon>Rathayibacter</taxon>
    </lineage>
</organism>
<name>A0A2T4UP13_9MICO</name>
<dbReference type="AlphaFoldDB" id="A0A2T4UP13"/>
<proteinExistence type="predicted"/>
<dbReference type="Proteomes" id="UP000241085">
    <property type="component" value="Unassembled WGS sequence"/>
</dbReference>
<accession>A0A2T4UP13</accession>
<evidence type="ECO:0000256" key="1">
    <source>
        <dbReference type="SAM" id="MobiDB-lite"/>
    </source>
</evidence>
<feature type="region of interest" description="Disordered" evidence="1">
    <location>
        <begin position="1"/>
        <end position="20"/>
    </location>
</feature>
<gene>
    <name evidence="2" type="ORF">C1I63_18775</name>
</gene>
<evidence type="ECO:0000313" key="3">
    <source>
        <dbReference type="Proteomes" id="UP000241085"/>
    </source>
</evidence>
<dbReference type="EMBL" id="PZPL01000002">
    <property type="protein sequence ID" value="PTL71275.1"/>
    <property type="molecule type" value="Genomic_DNA"/>
</dbReference>
<sequence>MPPVCKRMPNKYKPPPSGPLEHVLPRPCTSGRMSGMANEHEALAVFLGDWSASGTAYGADRQGTEWRSVHSSRWHTGDFFVVQDERANGPFDTMSFLGWDPERETYFSWSIENHGFAREYLVRRDGQVWTFSGETERATITFSADGRTQTHHWEFRPDDAWVTLCDRVATRVD</sequence>
<reference evidence="2 3" key="1">
    <citation type="submission" date="2018-03" db="EMBL/GenBank/DDBJ databases">
        <title>Bacteriophage NCPPB3778 and a type I-E CRISPR drive the evolution of the US Biological Select Agent, Rathayibacter toxicus.</title>
        <authorList>
            <person name="Davis E.W.II."/>
            <person name="Tabima J.F."/>
            <person name="Weisberg A.J."/>
            <person name="Dantas Lopes L."/>
            <person name="Wiseman M.S."/>
            <person name="Wiseman M.S."/>
            <person name="Pupko T."/>
            <person name="Belcher M.S."/>
            <person name="Sechler A.J."/>
            <person name="Tancos M.A."/>
            <person name="Schroeder B.K."/>
            <person name="Murray T.D."/>
            <person name="Luster D.G."/>
            <person name="Schneider W.L."/>
            <person name="Rogers E."/>
            <person name="Andreote F.D."/>
            <person name="Grunwald N.J."/>
            <person name="Putnam M.L."/>
            <person name="Chang J.H."/>
        </authorList>
    </citation>
    <scope>NUCLEOTIDE SEQUENCE [LARGE SCALE GENOMIC DNA]</scope>
    <source>
        <strain evidence="2 3">DSM 15933</strain>
    </source>
</reference>
<comment type="caution">
    <text evidence="2">The sequence shown here is derived from an EMBL/GenBank/DDBJ whole genome shotgun (WGS) entry which is preliminary data.</text>
</comment>
<evidence type="ECO:0000313" key="2">
    <source>
        <dbReference type="EMBL" id="PTL71275.1"/>
    </source>
</evidence>
<dbReference type="InterPro" id="IPR011473">
    <property type="entry name" value="DUF1579"/>
</dbReference>